<dbReference type="STRING" id="8167.A0A484C0S9"/>
<reference evidence="3 4" key="1">
    <citation type="submission" date="2019-01" db="EMBL/GenBank/DDBJ databases">
        <title>A chromosome-scale genome assembly of the yellow perch, Perca flavescens.</title>
        <authorList>
            <person name="Feron R."/>
            <person name="Morvezen R."/>
            <person name="Bestin A."/>
            <person name="Haffray P."/>
            <person name="Klopp C."/>
            <person name="Zahm M."/>
            <person name="Cabau C."/>
            <person name="Roques C."/>
            <person name="Donnadieu C."/>
            <person name="Bouchez O."/>
            <person name="Christie M."/>
            <person name="Larson W."/>
            <person name="Guiguen Y."/>
        </authorList>
    </citation>
    <scope>NUCLEOTIDE SEQUENCE [LARGE SCALE GENOMIC DNA]</scope>
    <source>
        <strain evidence="3">YP-PL-M2</strain>
        <tissue evidence="3">Blood</tissue>
    </source>
</reference>
<evidence type="ECO:0008006" key="5">
    <source>
        <dbReference type="Google" id="ProtNLM"/>
    </source>
</evidence>
<dbReference type="PROSITE" id="PS51450">
    <property type="entry name" value="LRR"/>
    <property type="match status" value="1"/>
</dbReference>
<dbReference type="Proteomes" id="UP000295070">
    <property type="component" value="Chromosome 22"/>
</dbReference>
<evidence type="ECO:0000256" key="2">
    <source>
        <dbReference type="ARBA" id="ARBA00022737"/>
    </source>
</evidence>
<dbReference type="SMART" id="SM00369">
    <property type="entry name" value="LRR_TYP"/>
    <property type="match status" value="3"/>
</dbReference>
<dbReference type="GO" id="GO:0005886">
    <property type="term" value="C:plasma membrane"/>
    <property type="evidence" value="ECO:0007669"/>
    <property type="project" value="TreeGrafter"/>
</dbReference>
<dbReference type="PANTHER" id="PTHR31450">
    <property type="entry name" value="LEUCINE-RICH REPEAT-CONTAINING PROTEIN 19 LRRC19 FAMILY MEMBER"/>
    <property type="match status" value="1"/>
</dbReference>
<dbReference type="PANTHER" id="PTHR31450:SF4">
    <property type="entry name" value="LEUCINE-RICH REPEAT-CONTAINING PROTEIN 19"/>
    <property type="match status" value="1"/>
</dbReference>
<dbReference type="SUPFAM" id="SSF52058">
    <property type="entry name" value="L domain-like"/>
    <property type="match status" value="1"/>
</dbReference>
<name>A0A484C0S9_PERFV</name>
<dbReference type="InterPro" id="IPR032675">
    <property type="entry name" value="LRR_dom_sf"/>
</dbReference>
<dbReference type="InterPro" id="IPR003591">
    <property type="entry name" value="Leu-rich_rpt_typical-subtyp"/>
</dbReference>
<keyword evidence="4" id="KW-1185">Reference proteome</keyword>
<dbReference type="EMBL" id="SCKG01000022">
    <property type="protein sequence ID" value="TDG96986.1"/>
    <property type="molecule type" value="Genomic_DNA"/>
</dbReference>
<evidence type="ECO:0000313" key="4">
    <source>
        <dbReference type="Proteomes" id="UP000295070"/>
    </source>
</evidence>
<evidence type="ECO:0000313" key="3">
    <source>
        <dbReference type="EMBL" id="TDG96986.1"/>
    </source>
</evidence>
<protein>
    <recommendedName>
        <fullName evidence="5">LRRCT domain-containing protein</fullName>
    </recommendedName>
</protein>
<dbReference type="Pfam" id="PF13855">
    <property type="entry name" value="LRR_8"/>
    <property type="match status" value="1"/>
</dbReference>
<proteinExistence type="predicted"/>
<dbReference type="GO" id="GO:0038023">
    <property type="term" value="F:signaling receptor activity"/>
    <property type="evidence" value="ECO:0007669"/>
    <property type="project" value="TreeGrafter"/>
</dbReference>
<dbReference type="Gene3D" id="3.80.10.10">
    <property type="entry name" value="Ribonuclease Inhibitor"/>
    <property type="match status" value="1"/>
</dbReference>
<dbReference type="Pfam" id="PF15176">
    <property type="entry name" value="LRR19-TM"/>
    <property type="match status" value="1"/>
</dbReference>
<dbReference type="GO" id="GO:1901224">
    <property type="term" value="P:positive regulation of non-canonical NF-kappaB signal transduction"/>
    <property type="evidence" value="ECO:0007669"/>
    <property type="project" value="TreeGrafter"/>
</dbReference>
<organism evidence="3 4">
    <name type="scientific">Perca flavescens</name>
    <name type="common">American yellow perch</name>
    <name type="synonym">Morone flavescens</name>
    <dbReference type="NCBI Taxonomy" id="8167"/>
    <lineage>
        <taxon>Eukaryota</taxon>
        <taxon>Metazoa</taxon>
        <taxon>Chordata</taxon>
        <taxon>Craniata</taxon>
        <taxon>Vertebrata</taxon>
        <taxon>Euteleostomi</taxon>
        <taxon>Actinopterygii</taxon>
        <taxon>Neopterygii</taxon>
        <taxon>Teleostei</taxon>
        <taxon>Neoteleostei</taxon>
        <taxon>Acanthomorphata</taxon>
        <taxon>Eupercaria</taxon>
        <taxon>Perciformes</taxon>
        <taxon>Percoidei</taxon>
        <taxon>Percidae</taxon>
        <taxon>Percinae</taxon>
        <taxon>Perca</taxon>
    </lineage>
</organism>
<dbReference type="AlphaFoldDB" id="A0A484C0S9"/>
<sequence length="333" mass="37336">MNILGSNAEVVEEDTLQVKNLTNKLLQVIPHSCNSSSVTKLLIEGSLITLNEADRLALASYPRLVELHLDGNLVTSIPAKYFSVVPHLSVLSLSRNKISSLYPESFSGLDVLAKLDLSHNLLTSLHTQLFRRLNTIQVLNLQENPWNCSCPLLNSIGEVKAVGVNIEGLKVTCASQEKQAERLLQATAMCHPLPPPIFTTDQQKPVNSQQSWGLSTMLKTTLASTQNHKINKDQTPVLGNTWKFTACVAALALSTFMLIVCGIKGPSWYKLFHNYRHLRLRQEEDDEEEAVVSTVFSETGRYLHHQTFTFEQDSGQIEEEDGYFEDPYIKREE</sequence>
<comment type="caution">
    <text evidence="3">The sequence shown here is derived from an EMBL/GenBank/DDBJ whole genome shotgun (WGS) entry which is preliminary data.</text>
</comment>
<evidence type="ECO:0000256" key="1">
    <source>
        <dbReference type="ARBA" id="ARBA00022614"/>
    </source>
</evidence>
<accession>A0A484C0S9</accession>
<dbReference type="InterPro" id="IPR001611">
    <property type="entry name" value="Leu-rich_rpt"/>
</dbReference>
<gene>
    <name evidence="3" type="ORF">EPR50_G00219330</name>
</gene>
<keyword evidence="1" id="KW-0433">Leucine-rich repeat</keyword>
<keyword evidence="2" id="KW-0677">Repeat</keyword>